<dbReference type="GO" id="GO:0015031">
    <property type="term" value="P:protein transport"/>
    <property type="evidence" value="ECO:0007669"/>
    <property type="project" value="UniProtKB-KW"/>
</dbReference>
<sequence length="274" mass="32041">MLEVRHIILVGNTGAGKSSVGNVILGKEVFETSESSRACTKEPEKRIENIGGRGLTVIDTEGFNDDQNDSNEQIQKLGKFMREKIKGVNVVAIVIPFRNARFSQSVIDTIKLIYDIFQTDEIIDHLCIIFTFYRSNFDKNLKETNFNDEVRNYLKEISKKENIPKIPMFYLETRKKDMKIMVDETNKLRQFIFTKTLVETKNVRDAKYGFTEKIEYERHVSQGQYQSDDNTYERFIDRQRVMRIPNNGKPPTYGEWQTTSTYSEPIIEKKKEIF</sequence>
<comment type="cofactor">
    <cofactor evidence="1">
        <name>Mg(2+)</name>
        <dbReference type="ChEBI" id="CHEBI:18420"/>
    </cofactor>
</comment>
<evidence type="ECO:0000256" key="10">
    <source>
        <dbReference type="ARBA" id="ARBA00022805"/>
    </source>
</evidence>
<dbReference type="KEGG" id="tva:4749485"/>
<evidence type="ECO:0000256" key="6">
    <source>
        <dbReference type="ARBA" id="ARBA00022692"/>
    </source>
</evidence>
<reference evidence="18" key="2">
    <citation type="journal article" date="2007" name="Science">
        <title>Draft genome sequence of the sexually transmitted pathogen Trichomonas vaginalis.</title>
        <authorList>
            <person name="Carlton J.M."/>
            <person name="Hirt R.P."/>
            <person name="Silva J.C."/>
            <person name="Delcher A.L."/>
            <person name="Schatz M."/>
            <person name="Zhao Q."/>
            <person name="Wortman J.R."/>
            <person name="Bidwell S.L."/>
            <person name="Alsmark U.C.M."/>
            <person name="Besteiro S."/>
            <person name="Sicheritz-Ponten T."/>
            <person name="Noel C.J."/>
            <person name="Dacks J.B."/>
            <person name="Foster P.G."/>
            <person name="Simillion C."/>
            <person name="Van de Peer Y."/>
            <person name="Miranda-Saavedra D."/>
            <person name="Barton G.J."/>
            <person name="Westrop G.D."/>
            <person name="Mueller S."/>
            <person name="Dessi D."/>
            <person name="Fiori P.L."/>
            <person name="Ren Q."/>
            <person name="Paulsen I."/>
            <person name="Zhang H."/>
            <person name="Bastida-Corcuera F.D."/>
            <person name="Simoes-Barbosa A."/>
            <person name="Brown M.T."/>
            <person name="Hayes R.D."/>
            <person name="Mukherjee M."/>
            <person name="Okumura C.Y."/>
            <person name="Schneider R."/>
            <person name="Smith A.J."/>
            <person name="Vanacova S."/>
            <person name="Villalvazo M."/>
            <person name="Haas B.J."/>
            <person name="Pertea M."/>
            <person name="Feldblyum T.V."/>
            <person name="Utterback T.R."/>
            <person name="Shu C.L."/>
            <person name="Osoegawa K."/>
            <person name="de Jong P.J."/>
            <person name="Hrdy I."/>
            <person name="Horvathova L."/>
            <person name="Zubacova Z."/>
            <person name="Dolezal P."/>
            <person name="Malik S.B."/>
            <person name="Logsdon J.M. Jr."/>
            <person name="Henze K."/>
            <person name="Gupta A."/>
            <person name="Wang C.C."/>
            <person name="Dunne R.L."/>
            <person name="Upcroft J.A."/>
            <person name="Upcroft P."/>
            <person name="White O."/>
            <person name="Salzberg S.L."/>
            <person name="Tang P."/>
            <person name="Chiu C.-H."/>
            <person name="Lee Y.-S."/>
            <person name="Embley T.M."/>
            <person name="Coombs G.H."/>
            <person name="Mottram J.C."/>
            <person name="Tachezy J."/>
            <person name="Fraser-Liggett C.M."/>
            <person name="Johnson P.J."/>
        </authorList>
    </citation>
    <scope>NUCLEOTIDE SEQUENCE [LARGE SCALE GENOMIC DNA]</scope>
    <source>
        <strain evidence="18">G3</strain>
    </source>
</reference>
<dbReference type="PANTHER" id="PTHR10903">
    <property type="entry name" value="GTPASE, IMAP FAMILY MEMBER-RELATED"/>
    <property type="match status" value="1"/>
</dbReference>
<dbReference type="SMR" id="A2FTJ3"/>
<dbReference type="OMA" id="REIRIYC"/>
<keyword evidence="6" id="KW-0812">Transmembrane</keyword>
<keyword evidence="8" id="KW-0547">Nucleotide-binding</keyword>
<dbReference type="VEuPathDB" id="TrichDB:TVAGG3_0877820"/>
<dbReference type="InterPro" id="IPR027417">
    <property type="entry name" value="P-loop_NTPase"/>
</dbReference>
<evidence type="ECO:0000256" key="8">
    <source>
        <dbReference type="ARBA" id="ARBA00022741"/>
    </source>
</evidence>
<dbReference type="VEuPathDB" id="TrichDB:TVAG_142670"/>
<keyword evidence="11" id="KW-0460">Magnesium</keyword>
<evidence type="ECO:0000313" key="18">
    <source>
        <dbReference type="EMBL" id="EAX91783.1"/>
    </source>
</evidence>
<protein>
    <submittedName>
        <fullName evidence="18">AIG1 family protein</fullName>
    </submittedName>
</protein>
<dbReference type="SUPFAM" id="SSF52540">
    <property type="entry name" value="P-loop containing nucleoside triphosphate hydrolases"/>
    <property type="match status" value="1"/>
</dbReference>
<dbReference type="GO" id="GO:0009707">
    <property type="term" value="C:chloroplast outer membrane"/>
    <property type="evidence" value="ECO:0007669"/>
    <property type="project" value="UniProtKB-SubCell"/>
</dbReference>
<evidence type="ECO:0000256" key="2">
    <source>
        <dbReference type="ARBA" id="ARBA00004167"/>
    </source>
</evidence>
<evidence type="ECO:0000313" key="19">
    <source>
        <dbReference type="Proteomes" id="UP000001542"/>
    </source>
</evidence>
<name>A2FTJ3_TRIV3</name>
<keyword evidence="5" id="KW-0934">Plastid</keyword>
<dbReference type="Pfam" id="PF04548">
    <property type="entry name" value="AIG1"/>
    <property type="match status" value="1"/>
</dbReference>
<keyword evidence="9" id="KW-0378">Hydrolase</keyword>
<gene>
    <name evidence="18" type="ORF">TVAG_142670</name>
</gene>
<keyword evidence="19" id="KW-1185">Reference proteome</keyword>
<dbReference type="InParanoid" id="A2FTJ3"/>
<comment type="subcellular location">
    <subcellularLocation>
        <location evidence="2">Membrane</location>
        <topology evidence="2">Single-pass membrane protein</topology>
    </subcellularLocation>
    <subcellularLocation>
        <location evidence="16">Plastid</location>
        <location evidence="16">Chloroplast outer membrane</location>
    </subcellularLocation>
</comment>
<keyword evidence="3" id="KW-0813">Transport</keyword>
<feature type="domain" description="AIG1-type G" evidence="17">
    <location>
        <begin position="2"/>
        <end position="219"/>
    </location>
</feature>
<dbReference type="EMBL" id="DS114011">
    <property type="protein sequence ID" value="EAX91783.1"/>
    <property type="molecule type" value="Genomic_DNA"/>
</dbReference>
<evidence type="ECO:0000256" key="14">
    <source>
        <dbReference type="ARBA" id="ARBA00023134"/>
    </source>
</evidence>
<evidence type="ECO:0000256" key="12">
    <source>
        <dbReference type="ARBA" id="ARBA00022927"/>
    </source>
</evidence>
<dbReference type="OrthoDB" id="425923at2759"/>
<evidence type="ECO:0000256" key="4">
    <source>
        <dbReference type="ARBA" id="ARBA00022528"/>
    </source>
</evidence>
<keyword evidence="14" id="KW-0342">GTP-binding</keyword>
<keyword evidence="4" id="KW-0150">Chloroplast</keyword>
<dbReference type="Proteomes" id="UP000001542">
    <property type="component" value="Unassembled WGS sequence"/>
</dbReference>
<keyword evidence="13" id="KW-1133">Transmembrane helix</keyword>
<evidence type="ECO:0000256" key="7">
    <source>
        <dbReference type="ARBA" id="ARBA00022723"/>
    </source>
</evidence>
<evidence type="ECO:0000259" key="17">
    <source>
        <dbReference type="PROSITE" id="PS51720"/>
    </source>
</evidence>
<reference evidence="18" key="1">
    <citation type="submission" date="2006-10" db="EMBL/GenBank/DDBJ databases">
        <authorList>
            <person name="Amadeo P."/>
            <person name="Zhao Q."/>
            <person name="Wortman J."/>
            <person name="Fraser-Liggett C."/>
            <person name="Carlton J."/>
        </authorList>
    </citation>
    <scope>NUCLEOTIDE SEQUENCE</scope>
    <source>
        <strain evidence="18">G3</strain>
    </source>
</reference>
<dbReference type="PANTHER" id="PTHR10903:SF135">
    <property type="entry name" value="TRANSLOCASE OF CHLOROPLAST 120, CHLOROPLASTIC-RELATED"/>
    <property type="match status" value="1"/>
</dbReference>
<dbReference type="STRING" id="5722.A2FTJ3"/>
<evidence type="ECO:0000256" key="13">
    <source>
        <dbReference type="ARBA" id="ARBA00022989"/>
    </source>
</evidence>
<dbReference type="InterPro" id="IPR006703">
    <property type="entry name" value="G_AIG1"/>
</dbReference>
<dbReference type="Gene3D" id="3.40.50.300">
    <property type="entry name" value="P-loop containing nucleotide triphosphate hydrolases"/>
    <property type="match status" value="1"/>
</dbReference>
<evidence type="ECO:0000256" key="16">
    <source>
        <dbReference type="ARBA" id="ARBA00024013"/>
    </source>
</evidence>
<accession>A2FTJ3</accession>
<evidence type="ECO:0000256" key="11">
    <source>
        <dbReference type="ARBA" id="ARBA00022842"/>
    </source>
</evidence>
<evidence type="ECO:0000256" key="5">
    <source>
        <dbReference type="ARBA" id="ARBA00022640"/>
    </source>
</evidence>
<proteinExistence type="predicted"/>
<dbReference type="GO" id="GO:0005525">
    <property type="term" value="F:GTP binding"/>
    <property type="evidence" value="ECO:0007669"/>
    <property type="project" value="UniProtKB-KW"/>
</dbReference>
<keyword evidence="10" id="KW-1002">Plastid outer membrane</keyword>
<dbReference type="FunFam" id="3.40.50.300:FF:002894">
    <property type="entry name" value="AIG1 family protein"/>
    <property type="match status" value="1"/>
</dbReference>
<evidence type="ECO:0000256" key="3">
    <source>
        <dbReference type="ARBA" id="ARBA00022448"/>
    </source>
</evidence>
<dbReference type="InterPro" id="IPR045058">
    <property type="entry name" value="GIMA/IAN/Toc"/>
</dbReference>
<evidence type="ECO:0000256" key="9">
    <source>
        <dbReference type="ARBA" id="ARBA00022801"/>
    </source>
</evidence>
<evidence type="ECO:0000256" key="1">
    <source>
        <dbReference type="ARBA" id="ARBA00001946"/>
    </source>
</evidence>
<dbReference type="GO" id="GO:0046872">
    <property type="term" value="F:metal ion binding"/>
    <property type="evidence" value="ECO:0007669"/>
    <property type="project" value="UniProtKB-KW"/>
</dbReference>
<dbReference type="GO" id="GO:0003924">
    <property type="term" value="F:GTPase activity"/>
    <property type="evidence" value="ECO:0000318"/>
    <property type="project" value="GO_Central"/>
</dbReference>
<keyword evidence="12" id="KW-0653">Protein transport</keyword>
<keyword evidence="7" id="KW-0479">Metal-binding</keyword>
<organism evidence="18 19">
    <name type="scientific">Trichomonas vaginalis (strain ATCC PRA-98 / G3)</name>
    <dbReference type="NCBI Taxonomy" id="412133"/>
    <lineage>
        <taxon>Eukaryota</taxon>
        <taxon>Metamonada</taxon>
        <taxon>Parabasalia</taxon>
        <taxon>Trichomonadida</taxon>
        <taxon>Trichomonadidae</taxon>
        <taxon>Trichomonas</taxon>
    </lineage>
</organism>
<evidence type="ECO:0000256" key="15">
    <source>
        <dbReference type="ARBA" id="ARBA00023136"/>
    </source>
</evidence>
<keyword evidence="15" id="KW-0472">Membrane</keyword>
<dbReference type="PROSITE" id="PS51720">
    <property type="entry name" value="G_AIG1"/>
    <property type="match status" value="1"/>
</dbReference>
<dbReference type="RefSeq" id="XP_001304713.1">
    <property type="nucleotide sequence ID" value="XM_001304712.1"/>
</dbReference>
<dbReference type="AlphaFoldDB" id="A2FTJ3"/>